<keyword evidence="3" id="KW-1185">Reference proteome</keyword>
<evidence type="ECO:0000256" key="1">
    <source>
        <dbReference type="SAM" id="Phobius"/>
    </source>
</evidence>
<comment type="caution">
    <text evidence="2">The sequence shown here is derived from an EMBL/GenBank/DDBJ whole genome shotgun (WGS) entry which is preliminary data.</text>
</comment>
<protein>
    <recommendedName>
        <fullName evidence="4">Class III signal peptide-containing protein</fullName>
    </recommendedName>
</protein>
<keyword evidence="1" id="KW-1133">Transmembrane helix</keyword>
<feature type="transmembrane region" description="Helical" evidence="1">
    <location>
        <begin position="7"/>
        <end position="27"/>
    </location>
</feature>
<organism evidence="2 3">
    <name type="scientific">Thermococcus celericrescens</name>
    <dbReference type="NCBI Taxonomy" id="227598"/>
    <lineage>
        <taxon>Archaea</taxon>
        <taxon>Methanobacteriati</taxon>
        <taxon>Methanobacteriota</taxon>
        <taxon>Thermococci</taxon>
        <taxon>Thermococcales</taxon>
        <taxon>Thermococcaceae</taxon>
        <taxon>Thermococcus</taxon>
    </lineage>
</organism>
<evidence type="ECO:0000313" key="2">
    <source>
        <dbReference type="EMBL" id="KUH32466.1"/>
    </source>
</evidence>
<dbReference type="EMBL" id="LLYW01000035">
    <property type="protein sequence ID" value="KUH32466.1"/>
    <property type="molecule type" value="Genomic_DNA"/>
</dbReference>
<dbReference type="STRING" id="227598.APY94_10310"/>
<dbReference type="AlphaFoldDB" id="A0A100XWI5"/>
<accession>A0A100XWI5</accession>
<proteinExistence type="predicted"/>
<evidence type="ECO:0008006" key="4">
    <source>
        <dbReference type="Google" id="ProtNLM"/>
    </source>
</evidence>
<keyword evidence="1" id="KW-0812">Transmembrane</keyword>
<evidence type="ECO:0000313" key="3">
    <source>
        <dbReference type="Proteomes" id="UP000053462"/>
    </source>
</evidence>
<sequence>MKAQTSLEYLFMIATVFIIIFVTLFAYNRGYLPTALSLGGKVDKSQLQDNAQLIISQLKIKGDWNALKSKTVSLSTSNGATTCTVDGTSYSGTRPGTIDYSTDGKTLEEIYNDCMDGEAGACEVIICALGTE</sequence>
<dbReference type="Proteomes" id="UP000053462">
    <property type="component" value="Unassembled WGS sequence"/>
</dbReference>
<name>A0A100XWI5_9EURY</name>
<reference evidence="2 3" key="1">
    <citation type="submission" date="2015-10" db="EMBL/GenBank/DDBJ databases">
        <title>Draft genome sequence of Thermococcus celericrescens strain DSM 17994.</title>
        <authorList>
            <person name="Hong S.-J."/>
            <person name="Park C.-E."/>
            <person name="Shin J.-H."/>
        </authorList>
    </citation>
    <scope>NUCLEOTIDE SEQUENCE [LARGE SCALE GENOMIC DNA]</scope>
    <source>
        <strain evidence="2 3">DSM 17994</strain>
    </source>
</reference>
<keyword evidence="1" id="KW-0472">Membrane</keyword>
<gene>
    <name evidence="2" type="ORF">APY94_10310</name>
</gene>